<feature type="compositionally biased region" description="Basic residues" evidence="1">
    <location>
        <begin position="1"/>
        <end position="13"/>
    </location>
</feature>
<evidence type="ECO:0000313" key="2">
    <source>
        <dbReference type="EMBL" id="CAA9283204.1"/>
    </source>
</evidence>
<dbReference type="AlphaFoldDB" id="A0A6J4JNR1"/>
<proteinExistence type="predicted"/>
<feature type="non-terminal residue" evidence="2">
    <location>
        <position position="27"/>
    </location>
</feature>
<dbReference type="EMBL" id="CADCTK010000825">
    <property type="protein sequence ID" value="CAA9283204.1"/>
    <property type="molecule type" value="Genomic_DNA"/>
</dbReference>
<sequence length="27" mass="3010">TCSSTRKTRKKACARLSKSDRRNIEGG</sequence>
<feature type="compositionally biased region" description="Basic and acidic residues" evidence="1">
    <location>
        <begin position="17"/>
        <end position="27"/>
    </location>
</feature>
<feature type="non-terminal residue" evidence="2">
    <location>
        <position position="1"/>
    </location>
</feature>
<reference evidence="2" key="1">
    <citation type="submission" date="2020-02" db="EMBL/GenBank/DDBJ databases">
        <authorList>
            <person name="Meier V. D."/>
        </authorList>
    </citation>
    <scope>NUCLEOTIDE SEQUENCE</scope>
    <source>
        <strain evidence="2">AVDCRST_MAG26</strain>
    </source>
</reference>
<protein>
    <submittedName>
        <fullName evidence="2">Uncharacterized protein</fullName>
    </submittedName>
</protein>
<feature type="region of interest" description="Disordered" evidence="1">
    <location>
        <begin position="1"/>
        <end position="27"/>
    </location>
</feature>
<evidence type="ECO:0000256" key="1">
    <source>
        <dbReference type="SAM" id="MobiDB-lite"/>
    </source>
</evidence>
<accession>A0A6J4JNR1</accession>
<organism evidence="2">
    <name type="scientific">uncultured Chloroflexia bacterium</name>
    <dbReference type="NCBI Taxonomy" id="1672391"/>
    <lineage>
        <taxon>Bacteria</taxon>
        <taxon>Bacillati</taxon>
        <taxon>Chloroflexota</taxon>
        <taxon>Chloroflexia</taxon>
        <taxon>environmental samples</taxon>
    </lineage>
</organism>
<gene>
    <name evidence="2" type="ORF">AVDCRST_MAG26-3529</name>
</gene>
<name>A0A6J4JNR1_9CHLR</name>